<gene>
    <name evidence="2" type="ORF">Daura_26845</name>
</gene>
<dbReference type="RefSeq" id="WP_033357341.1">
    <property type="nucleotide sequence ID" value="NZ_CP073767.1"/>
</dbReference>
<feature type="chain" id="PRO_5040187088" description="Lipoprotein" evidence="1">
    <location>
        <begin position="23"/>
        <end position="212"/>
    </location>
</feature>
<dbReference type="EMBL" id="CP073767">
    <property type="protein sequence ID" value="UWZ50452.1"/>
    <property type="molecule type" value="Genomic_DNA"/>
</dbReference>
<reference evidence="2" key="1">
    <citation type="submission" date="2021-04" db="EMBL/GenBank/DDBJ databases">
        <title>Dactylosporangium aurantiacum NRRL B-8018 full assembly.</title>
        <authorList>
            <person name="Hartkoorn R.C."/>
            <person name="Beaudoing E."/>
            <person name="Hot D."/>
        </authorList>
    </citation>
    <scope>NUCLEOTIDE SEQUENCE</scope>
    <source>
        <strain evidence="2">NRRL B-8018</strain>
    </source>
</reference>
<evidence type="ECO:0000313" key="2">
    <source>
        <dbReference type="EMBL" id="UWZ50452.1"/>
    </source>
</evidence>
<feature type="signal peptide" evidence="1">
    <location>
        <begin position="1"/>
        <end position="22"/>
    </location>
</feature>
<dbReference type="AlphaFoldDB" id="A0A9Q9IAJ6"/>
<evidence type="ECO:0008006" key="4">
    <source>
        <dbReference type="Google" id="ProtNLM"/>
    </source>
</evidence>
<keyword evidence="3" id="KW-1185">Reference proteome</keyword>
<dbReference type="Proteomes" id="UP001058003">
    <property type="component" value="Chromosome"/>
</dbReference>
<protein>
    <recommendedName>
        <fullName evidence="4">Lipoprotein</fullName>
    </recommendedName>
</protein>
<keyword evidence="1" id="KW-0732">Signal</keyword>
<proteinExistence type="predicted"/>
<organism evidence="2 3">
    <name type="scientific">Dactylosporangium aurantiacum</name>
    <dbReference type="NCBI Taxonomy" id="35754"/>
    <lineage>
        <taxon>Bacteria</taxon>
        <taxon>Bacillati</taxon>
        <taxon>Actinomycetota</taxon>
        <taxon>Actinomycetes</taxon>
        <taxon>Micromonosporales</taxon>
        <taxon>Micromonosporaceae</taxon>
        <taxon>Dactylosporangium</taxon>
    </lineage>
</organism>
<name>A0A9Q9IAJ6_9ACTN</name>
<sequence length="212" mass="22196">MHAPARTAAALLAALLTGGLLAACSPPEEPMMAVGRDGSGRPVLHLRQCGDAGTVARVSLTLGGPEAEPAGTAMPTAHEGLQPSGAAPSGSATAVPYNGRGLPATPAGGGPLWRIWNAADTDRSWTIEIGTTPAGWREEPDPSVPAGPVQLLPERRYRLYAFTYRPHVRDVVFTLADLDRLGDGQVWGHKGHGGEARPLTLEQFREQADDAC</sequence>
<evidence type="ECO:0000313" key="3">
    <source>
        <dbReference type="Proteomes" id="UP001058003"/>
    </source>
</evidence>
<dbReference type="PROSITE" id="PS51257">
    <property type="entry name" value="PROKAR_LIPOPROTEIN"/>
    <property type="match status" value="1"/>
</dbReference>
<dbReference type="KEGG" id="daur:Daura_26845"/>
<accession>A0A9Q9IAJ6</accession>
<evidence type="ECO:0000256" key="1">
    <source>
        <dbReference type="SAM" id="SignalP"/>
    </source>
</evidence>